<evidence type="ECO:0000256" key="3">
    <source>
        <dbReference type="ARBA" id="ARBA00023015"/>
    </source>
</evidence>
<dbReference type="GO" id="GO:0005737">
    <property type="term" value="C:cytoplasm"/>
    <property type="evidence" value="ECO:0007669"/>
    <property type="project" value="UniProtKB-SubCell"/>
</dbReference>
<dbReference type="PANTHER" id="PTHR19290">
    <property type="entry name" value="BASIC HELIX-LOOP-HELIX PROTEIN NEUROGENIN-RELATED"/>
    <property type="match status" value="1"/>
</dbReference>
<protein>
    <submittedName>
        <fullName evidence="9">Myc-type, basic helix-loop-helix (BHLH) domain</fullName>
    </submittedName>
</protein>
<dbReference type="Gene3D" id="4.10.280.10">
    <property type="entry name" value="Helix-loop-helix DNA-binding domain"/>
    <property type="match status" value="1"/>
</dbReference>
<sequence>MVTSRKGLEEFLQNRLTAKTDVCEDTLRRMRESETDLFQLYAAKHHTDDTSSSSCCAEPMNTAIKREVHTPTTDQSEDSGVDVSATAAGSNDGRGPYCKRKRPNDDDYDECPIAAKSNRTADTTAAMLSVNMAVMAAGRKTAAASSTGIGCPPFRPWKSEESSSDVGLRLFHDIRNVDRILTLTQRHKEPTPPPPEPQPLDLTKGRLRLSIPVAAAETADRDIRCTVDSYSNAAAERALLAAATTPPAAEADTVVQATSAAVTDGVPSENVTAGGDPCTMTRYSKNMSRARRIEANARERSRVHTISAAFDTLRASIPSYSRNQKLSKLSTIRIASAYILTLSRLLDMDYSAEQDRPSVDECMSNITGIIHMEDYNRVRIKRGG</sequence>
<evidence type="ECO:0000256" key="5">
    <source>
        <dbReference type="ARBA" id="ARBA00023163"/>
    </source>
</evidence>
<dbReference type="SUPFAM" id="SSF47459">
    <property type="entry name" value="HLH, helix-loop-helix DNA-binding domain"/>
    <property type="match status" value="1"/>
</dbReference>
<name>A0A5E4MXF3_9HEMI</name>
<accession>A0A5E4MXF3</accession>
<keyword evidence="5" id="KW-0804">Transcription</keyword>
<feature type="region of interest" description="Disordered" evidence="7">
    <location>
        <begin position="68"/>
        <end position="112"/>
    </location>
</feature>
<evidence type="ECO:0000256" key="2">
    <source>
        <dbReference type="ARBA" id="ARBA00004496"/>
    </source>
</evidence>
<dbReference type="PROSITE" id="PS50888">
    <property type="entry name" value="BHLH"/>
    <property type="match status" value="1"/>
</dbReference>
<evidence type="ECO:0000259" key="8">
    <source>
        <dbReference type="PROSITE" id="PS50888"/>
    </source>
</evidence>
<dbReference type="InterPro" id="IPR050359">
    <property type="entry name" value="bHLH_transcription_factors"/>
</dbReference>
<gene>
    <name evidence="9" type="ORF">CINCED_3A013031</name>
</gene>
<keyword evidence="4" id="KW-0238">DNA-binding</keyword>
<comment type="subcellular location">
    <subcellularLocation>
        <location evidence="2">Cytoplasm</location>
    </subcellularLocation>
    <subcellularLocation>
        <location evidence="1">Nucleus speckle</location>
    </subcellularLocation>
</comment>
<reference evidence="9 10" key="1">
    <citation type="submission" date="2019-08" db="EMBL/GenBank/DDBJ databases">
        <authorList>
            <person name="Alioto T."/>
            <person name="Alioto T."/>
            <person name="Gomez Garrido J."/>
        </authorList>
    </citation>
    <scope>NUCLEOTIDE SEQUENCE [LARGE SCALE GENOMIC DNA]</scope>
</reference>
<dbReference type="InterPro" id="IPR032660">
    <property type="entry name" value="ATOH8_bHLH"/>
</dbReference>
<dbReference type="OrthoDB" id="10001938at2759"/>
<evidence type="ECO:0000256" key="4">
    <source>
        <dbReference type="ARBA" id="ARBA00023125"/>
    </source>
</evidence>
<dbReference type="GO" id="GO:0045944">
    <property type="term" value="P:positive regulation of transcription by RNA polymerase II"/>
    <property type="evidence" value="ECO:0007669"/>
    <property type="project" value="TreeGrafter"/>
</dbReference>
<dbReference type="GO" id="GO:0003700">
    <property type="term" value="F:DNA-binding transcription factor activity"/>
    <property type="evidence" value="ECO:0007669"/>
    <property type="project" value="InterPro"/>
</dbReference>
<dbReference type="Proteomes" id="UP000325440">
    <property type="component" value="Unassembled WGS sequence"/>
</dbReference>
<dbReference type="GO" id="GO:0046983">
    <property type="term" value="F:protein dimerization activity"/>
    <property type="evidence" value="ECO:0007669"/>
    <property type="project" value="InterPro"/>
</dbReference>
<evidence type="ECO:0000256" key="7">
    <source>
        <dbReference type="SAM" id="MobiDB-lite"/>
    </source>
</evidence>
<organism evidence="9 10">
    <name type="scientific">Cinara cedri</name>
    <dbReference type="NCBI Taxonomy" id="506608"/>
    <lineage>
        <taxon>Eukaryota</taxon>
        <taxon>Metazoa</taxon>
        <taxon>Ecdysozoa</taxon>
        <taxon>Arthropoda</taxon>
        <taxon>Hexapoda</taxon>
        <taxon>Insecta</taxon>
        <taxon>Pterygota</taxon>
        <taxon>Neoptera</taxon>
        <taxon>Paraneoptera</taxon>
        <taxon>Hemiptera</taxon>
        <taxon>Sternorrhyncha</taxon>
        <taxon>Aphidomorpha</taxon>
        <taxon>Aphidoidea</taxon>
        <taxon>Aphididae</taxon>
        <taxon>Lachninae</taxon>
        <taxon>Cinara</taxon>
    </lineage>
</organism>
<keyword evidence="3" id="KW-0805">Transcription regulation</keyword>
<dbReference type="PANTHER" id="PTHR19290:SF102">
    <property type="entry name" value="TRANSCRIPTION FACTOR ATOH8"/>
    <property type="match status" value="1"/>
</dbReference>
<dbReference type="CDD" id="cd11421">
    <property type="entry name" value="bHLH_TS_ATOH8"/>
    <property type="match status" value="1"/>
</dbReference>
<keyword evidence="6" id="KW-0539">Nucleus</keyword>
<dbReference type="InterPro" id="IPR036638">
    <property type="entry name" value="HLH_DNA-bd_sf"/>
</dbReference>
<evidence type="ECO:0000256" key="1">
    <source>
        <dbReference type="ARBA" id="ARBA00004324"/>
    </source>
</evidence>
<keyword evidence="10" id="KW-1185">Reference proteome</keyword>
<dbReference type="AlphaFoldDB" id="A0A5E4MXF3"/>
<dbReference type="InterPro" id="IPR011598">
    <property type="entry name" value="bHLH_dom"/>
</dbReference>
<dbReference type="Pfam" id="PF00010">
    <property type="entry name" value="HLH"/>
    <property type="match status" value="1"/>
</dbReference>
<dbReference type="GO" id="GO:0016607">
    <property type="term" value="C:nuclear speck"/>
    <property type="evidence" value="ECO:0007669"/>
    <property type="project" value="UniProtKB-SubCell"/>
</dbReference>
<evidence type="ECO:0000313" key="9">
    <source>
        <dbReference type="EMBL" id="VVC37005.1"/>
    </source>
</evidence>
<feature type="domain" description="BHLH" evidence="8">
    <location>
        <begin position="290"/>
        <end position="342"/>
    </location>
</feature>
<dbReference type="FunFam" id="4.10.280.10:FF:000052">
    <property type="entry name" value="Protein atonal homolog 8"/>
    <property type="match status" value="1"/>
</dbReference>
<dbReference type="EMBL" id="CABPRJ010001440">
    <property type="protein sequence ID" value="VVC37005.1"/>
    <property type="molecule type" value="Genomic_DNA"/>
</dbReference>
<proteinExistence type="predicted"/>
<evidence type="ECO:0000256" key="6">
    <source>
        <dbReference type="ARBA" id="ARBA00023242"/>
    </source>
</evidence>
<dbReference type="SMART" id="SM00353">
    <property type="entry name" value="HLH"/>
    <property type="match status" value="1"/>
</dbReference>
<dbReference type="GO" id="GO:0009653">
    <property type="term" value="P:anatomical structure morphogenesis"/>
    <property type="evidence" value="ECO:0007669"/>
    <property type="project" value="TreeGrafter"/>
</dbReference>
<dbReference type="GO" id="GO:0070888">
    <property type="term" value="F:E-box binding"/>
    <property type="evidence" value="ECO:0007669"/>
    <property type="project" value="TreeGrafter"/>
</dbReference>
<evidence type="ECO:0000313" key="10">
    <source>
        <dbReference type="Proteomes" id="UP000325440"/>
    </source>
</evidence>